<evidence type="ECO:0000313" key="3">
    <source>
        <dbReference type="Proteomes" id="UP001159363"/>
    </source>
</evidence>
<feature type="compositionally biased region" description="Basic and acidic residues" evidence="1">
    <location>
        <begin position="173"/>
        <end position="182"/>
    </location>
</feature>
<dbReference type="Proteomes" id="UP001159363">
    <property type="component" value="Chromosome 6"/>
</dbReference>
<protein>
    <submittedName>
        <fullName evidence="2">Uncharacterized protein</fullName>
    </submittedName>
</protein>
<dbReference type="EMBL" id="JARBHB010000007">
    <property type="protein sequence ID" value="KAJ8878626.1"/>
    <property type="molecule type" value="Genomic_DNA"/>
</dbReference>
<evidence type="ECO:0000313" key="2">
    <source>
        <dbReference type="EMBL" id="KAJ8878626.1"/>
    </source>
</evidence>
<feature type="region of interest" description="Disordered" evidence="1">
    <location>
        <begin position="1"/>
        <end position="36"/>
    </location>
</feature>
<evidence type="ECO:0000256" key="1">
    <source>
        <dbReference type="SAM" id="MobiDB-lite"/>
    </source>
</evidence>
<name>A0ABQ9H2U9_9NEOP</name>
<sequence>MRTATSAIFTGYPRRQLHCPQNTSAPQNNRRGRHRRDAREITMVEPKADGGTLHSPTITSYWGVQPRPGFTGLDQFALCADIDLSMFAPCLRDAPLGMVKVGASRQPSRIHRHGGAGRIRAGGLVVFREAPQVKGRVPESNNSQQCILRPSVLETRVDNGAAPECNGGSNVKIPEKTRRPEASSDTAPICENPFTLAGGEQANRSVVAAPEEKFSTPAPSSRLQHPTPQTGGAVIGCATGGRLRASGCIAVVYHGNSWLTQPVVHNGSQPQCITLTRTRGRARRLDWAARKDSDCQGARSAVRGRPTTGRRGQSAMGNRRLCEPPPSRNFPFSPRNVPFPFKISLFPLKNSLYFLKKLLISPAAKTSCRKALLDQSEGFGRLVCLEQSSRGHIGIIDIGYAKSIHGMQDRSWIRPSAIFVPDSHISRHIVYSWPTGMIEHEQLRAPFPAPDGPNRLQSFYYRSFDSGKFRPLCFFITFLDPNSIPQFYHQSPVNSARSENYILLQFTDCGGPVIKTTLLPARDSRQGRSPYFQISYSCRTMPMIGRFSRRSPDSPPMHSGAAPHSPHLTLIGSQDHDRSTRSPPTKVNRVQSPAGSPDLRKWESCRTMQLFGRFSRRSPDSPSMHSGAAPHSPHLTLIGSQDHDRSTRSPPTKVNRVQSPAGSPDLRKWESCRTMQLFGGFSRFPRPFIPACDSALRLVVAGTCLSPGSGDLAESRKYIRPEVHPVIRSQHIATALEIRSAAAEFPIRMLNSERIFSLNDNNKLRCLSLILKTTTYYWWGSNETETHTCNECMFDEKNQRAYSIVK</sequence>
<feature type="region of interest" description="Disordered" evidence="1">
    <location>
        <begin position="159"/>
        <end position="195"/>
    </location>
</feature>
<reference evidence="2 3" key="1">
    <citation type="submission" date="2023-02" db="EMBL/GenBank/DDBJ databases">
        <title>LHISI_Scaffold_Assembly.</title>
        <authorList>
            <person name="Stuart O.P."/>
            <person name="Cleave R."/>
            <person name="Magrath M.J.L."/>
            <person name="Mikheyev A.S."/>
        </authorList>
    </citation>
    <scope>NUCLEOTIDE SEQUENCE [LARGE SCALE GENOMIC DNA]</scope>
    <source>
        <strain evidence="2">Daus_M_001</strain>
        <tissue evidence="2">Leg muscle</tissue>
    </source>
</reference>
<feature type="compositionally biased region" description="Polar residues" evidence="1">
    <location>
        <begin position="581"/>
        <end position="594"/>
    </location>
</feature>
<feature type="region of interest" description="Disordered" evidence="1">
    <location>
        <begin position="545"/>
        <end position="601"/>
    </location>
</feature>
<organism evidence="2 3">
    <name type="scientific">Dryococelus australis</name>
    <dbReference type="NCBI Taxonomy" id="614101"/>
    <lineage>
        <taxon>Eukaryota</taxon>
        <taxon>Metazoa</taxon>
        <taxon>Ecdysozoa</taxon>
        <taxon>Arthropoda</taxon>
        <taxon>Hexapoda</taxon>
        <taxon>Insecta</taxon>
        <taxon>Pterygota</taxon>
        <taxon>Neoptera</taxon>
        <taxon>Polyneoptera</taxon>
        <taxon>Phasmatodea</taxon>
        <taxon>Verophasmatodea</taxon>
        <taxon>Anareolatae</taxon>
        <taxon>Phasmatidae</taxon>
        <taxon>Eurycanthinae</taxon>
        <taxon>Dryococelus</taxon>
    </lineage>
</organism>
<keyword evidence="3" id="KW-1185">Reference proteome</keyword>
<proteinExistence type="predicted"/>
<feature type="region of interest" description="Disordered" evidence="1">
    <location>
        <begin position="614"/>
        <end position="666"/>
    </location>
</feature>
<feature type="compositionally biased region" description="Polar residues" evidence="1">
    <location>
        <begin position="648"/>
        <end position="661"/>
    </location>
</feature>
<gene>
    <name evidence="2" type="ORF">PR048_019208</name>
</gene>
<feature type="region of interest" description="Disordered" evidence="1">
    <location>
        <begin position="296"/>
        <end position="327"/>
    </location>
</feature>
<feature type="compositionally biased region" description="Polar residues" evidence="1">
    <location>
        <begin position="19"/>
        <end position="29"/>
    </location>
</feature>
<accession>A0ABQ9H2U9</accession>
<comment type="caution">
    <text evidence="2">The sequence shown here is derived from an EMBL/GenBank/DDBJ whole genome shotgun (WGS) entry which is preliminary data.</text>
</comment>